<dbReference type="AlphaFoldDB" id="A0A1E5UKU5"/>
<keyword evidence="8 10" id="KW-0539">Nucleus</keyword>
<evidence type="ECO:0000313" key="14">
    <source>
        <dbReference type="EMBL" id="OEL13503.1"/>
    </source>
</evidence>
<feature type="region of interest" description="Disordered" evidence="11">
    <location>
        <begin position="432"/>
        <end position="485"/>
    </location>
</feature>
<dbReference type="GO" id="GO:0000417">
    <property type="term" value="C:HIR complex"/>
    <property type="evidence" value="ECO:0007669"/>
    <property type="project" value="TreeGrafter"/>
</dbReference>
<dbReference type="OrthoDB" id="1741719at2759"/>
<keyword evidence="3 9" id="KW-0853">WD repeat</keyword>
<dbReference type="STRING" id="888268.A0A1E5UKU5"/>
<dbReference type="SMART" id="SM00320">
    <property type="entry name" value="WD40"/>
    <property type="match status" value="7"/>
</dbReference>
<sequence length="1013" mass="110675">MITEKPSWIHHEGLQIFSIDIQPGSLRFATGGGDQKVRIWSMKSVDKDNANNDSSQRLLATMRDHFGSVNCVRWAKHGRYLASGSDDQVILIHERKAGSGTSEFGSGEPPDVENWKAIMTLRGHTADVVDLSWSPDDSTLASGSLDNTVHIWNMTNGICTAVLRGHSSLVKGVTWDPIGSFIASQSDDKTVIIWRTSDWSLAHKTEGHWAKSLGSTFFRRLAWSPCGHFITTTHGFQKPRHSAPVLERGEWSATFDFLGHNAPVVVVKFNNSTFRKNSSNGQDTKAAPVGWANGASKTSTKEQQPYNVIAIGSQDRTITVWTTASARPLFVAKHFFSQSVVDLSWSPDGYSLFACSLDGSVANFHFEAKELGYRLSDSEMDELKRNRYGDVRGRQSNLAESPAQLLLEQASAKQSAGKKGSSIVQPFQAPPKVSAVVPNPAPVVQSQKAPEASPEDDKKTAGPTSDDVNKVNRLSSPVKQREYRRPDGRKRIIPEAVGFPSNQDNIPNRSQDQVVDFSSLDQRMNGTRPSYGSSVNCNNCEVRDRSGVTARANITEGLVIQKASTSAGNDGRLSIEHTGSVVPGSLSSCSALSIHVLNEKHNKDSVPVCLEAKPVECAAGDMIGVGGAFSTKETEIKCTRGTETLWSDRVSGKVTVLAGNANFWAVGCEDGCLQVYTKFGRRAMPAMMMGSAAVFIDCDSCWKLLLVTRRGVMYIWDLYNRTCILLDSLASLVASPDESSAKDAGAVKVISAKFSRCGSPLVVLASRHAFLYDMSLKCWLRIADDCFPASNFASSFSSTQGGELGKLQIDIGKFMARKPIWSRVTDDGLQTRAHLETQLAASLALKSAQEYRQSILSYVRFLAREADESRLREVCESFLGPPVGMVGSVSSTDPKNPVWDPVVLGMKKHKLLREDILPSMASNRKVQRLLNEFMDLLSEYEAADTKADPMDVIPTLQPTTKATDKVMQPITEAHDMVMQPATEANDVVMQPATEANDKVMQPATEASDKVMTS</sequence>
<feature type="domain" description="Protein HIRA-like C-terminal" evidence="12">
    <location>
        <begin position="680"/>
        <end position="877"/>
    </location>
</feature>
<keyword evidence="15" id="KW-1185">Reference proteome</keyword>
<protein>
    <recommendedName>
        <fullName evidence="10">Protein HIRA</fullName>
    </recommendedName>
</protein>
<accession>A0A1E5UKU5</accession>
<dbReference type="PANTHER" id="PTHR13831:SF7">
    <property type="entry name" value="PROTEIN HIRA"/>
    <property type="match status" value="1"/>
</dbReference>
<evidence type="ECO:0000256" key="11">
    <source>
        <dbReference type="SAM" id="MobiDB-lite"/>
    </source>
</evidence>
<dbReference type="PROSITE" id="PS00678">
    <property type="entry name" value="WD_REPEATS_1"/>
    <property type="match status" value="1"/>
</dbReference>
<dbReference type="InterPro" id="IPR019775">
    <property type="entry name" value="WD40_repeat_CS"/>
</dbReference>
<dbReference type="Pfam" id="PF24105">
    <property type="entry name" value="Beta-prop_CAF1B_HIR1"/>
    <property type="match status" value="1"/>
</dbReference>
<comment type="subcellular location">
    <subcellularLocation>
        <location evidence="1 10">Nucleus</location>
    </subcellularLocation>
</comment>
<evidence type="ECO:0000313" key="15">
    <source>
        <dbReference type="Proteomes" id="UP000095767"/>
    </source>
</evidence>
<feature type="domain" description="CAF1B/HIR1 beta-propeller" evidence="13">
    <location>
        <begin position="9"/>
        <end position="371"/>
    </location>
</feature>
<dbReference type="GO" id="GO:0005634">
    <property type="term" value="C:nucleus"/>
    <property type="evidence" value="ECO:0007669"/>
    <property type="project" value="UniProtKB-SubCell"/>
</dbReference>
<reference evidence="14 15" key="1">
    <citation type="submission" date="2016-09" db="EMBL/GenBank/DDBJ databases">
        <title>The draft genome of Dichanthelium oligosanthes: A C3 panicoid grass species.</title>
        <authorList>
            <person name="Studer A.J."/>
            <person name="Schnable J.C."/>
            <person name="Brutnell T.P."/>
        </authorList>
    </citation>
    <scope>NUCLEOTIDE SEQUENCE [LARGE SCALE GENOMIC DNA]</scope>
    <source>
        <strain evidence="15">cv. Kellogg 1175</strain>
        <tissue evidence="14">Leaf</tissue>
    </source>
</reference>
<keyword evidence="7 10" id="KW-0804">Transcription</keyword>
<evidence type="ECO:0000256" key="5">
    <source>
        <dbReference type="ARBA" id="ARBA00022853"/>
    </source>
</evidence>
<dbReference type="GO" id="GO:0006355">
    <property type="term" value="P:regulation of DNA-templated transcription"/>
    <property type="evidence" value="ECO:0007669"/>
    <property type="project" value="InterPro"/>
</dbReference>
<feature type="compositionally biased region" description="Low complexity" evidence="11">
    <location>
        <begin position="432"/>
        <end position="444"/>
    </location>
</feature>
<dbReference type="InterPro" id="IPR001680">
    <property type="entry name" value="WD40_rpt"/>
</dbReference>
<dbReference type="GO" id="GO:0031491">
    <property type="term" value="F:nucleosome binding"/>
    <property type="evidence" value="ECO:0007669"/>
    <property type="project" value="TreeGrafter"/>
</dbReference>
<evidence type="ECO:0000256" key="10">
    <source>
        <dbReference type="RuleBase" id="RU364014"/>
    </source>
</evidence>
<dbReference type="InterPro" id="IPR055410">
    <property type="entry name" value="Beta-prop_CAF1B_HIR1"/>
</dbReference>
<feature type="repeat" description="WD" evidence="9">
    <location>
        <begin position="62"/>
        <end position="103"/>
    </location>
</feature>
<dbReference type="CDD" id="cd00200">
    <property type="entry name" value="WD40"/>
    <property type="match status" value="1"/>
</dbReference>
<feature type="repeat" description="WD" evidence="9">
    <location>
        <begin position="121"/>
        <end position="162"/>
    </location>
</feature>
<evidence type="ECO:0000256" key="3">
    <source>
        <dbReference type="ARBA" id="ARBA00022574"/>
    </source>
</evidence>
<evidence type="ECO:0000256" key="6">
    <source>
        <dbReference type="ARBA" id="ARBA00023015"/>
    </source>
</evidence>
<proteinExistence type="inferred from homology"/>
<evidence type="ECO:0000256" key="4">
    <source>
        <dbReference type="ARBA" id="ARBA00022737"/>
    </source>
</evidence>
<dbReference type="InterPro" id="IPR015943">
    <property type="entry name" value="WD40/YVTN_repeat-like_dom_sf"/>
</dbReference>
<evidence type="ECO:0000259" key="13">
    <source>
        <dbReference type="Pfam" id="PF24105"/>
    </source>
</evidence>
<gene>
    <name evidence="14" type="ORF">BAE44_0025478</name>
</gene>
<dbReference type="FunFam" id="2.130.10.10:FF:000354">
    <property type="entry name" value="Protein HIRA"/>
    <property type="match status" value="1"/>
</dbReference>
<feature type="repeat" description="WD" evidence="9">
    <location>
        <begin position="16"/>
        <end position="50"/>
    </location>
</feature>
<evidence type="ECO:0000259" key="12">
    <source>
        <dbReference type="Pfam" id="PF07569"/>
    </source>
</evidence>
<keyword evidence="6 10" id="KW-0805">Transcription regulation</keyword>
<name>A0A1E5UKU5_9POAL</name>
<dbReference type="FunFam" id="2.130.10.10:FF:000418">
    <property type="entry name" value="Protein HIRA"/>
    <property type="match status" value="1"/>
</dbReference>
<organism evidence="14 15">
    <name type="scientific">Dichanthelium oligosanthes</name>
    <dbReference type="NCBI Taxonomy" id="888268"/>
    <lineage>
        <taxon>Eukaryota</taxon>
        <taxon>Viridiplantae</taxon>
        <taxon>Streptophyta</taxon>
        <taxon>Embryophyta</taxon>
        <taxon>Tracheophyta</taxon>
        <taxon>Spermatophyta</taxon>
        <taxon>Magnoliopsida</taxon>
        <taxon>Liliopsida</taxon>
        <taxon>Poales</taxon>
        <taxon>Poaceae</taxon>
        <taxon>PACMAD clade</taxon>
        <taxon>Panicoideae</taxon>
        <taxon>Panicodae</taxon>
        <taxon>Paniceae</taxon>
        <taxon>Dichantheliinae</taxon>
        <taxon>Dichanthelium</taxon>
    </lineage>
</organism>
<dbReference type="InterPro" id="IPR036322">
    <property type="entry name" value="WD40_repeat_dom_sf"/>
</dbReference>
<comment type="caution">
    <text evidence="14">The sequence shown here is derived from an EMBL/GenBank/DDBJ whole genome shotgun (WGS) entry which is preliminary data.</text>
</comment>
<dbReference type="GO" id="GO:0000785">
    <property type="term" value="C:chromatin"/>
    <property type="evidence" value="ECO:0007669"/>
    <property type="project" value="TreeGrafter"/>
</dbReference>
<evidence type="ECO:0000256" key="7">
    <source>
        <dbReference type="ARBA" id="ARBA00023163"/>
    </source>
</evidence>
<dbReference type="Proteomes" id="UP000095767">
    <property type="component" value="Unassembled WGS sequence"/>
</dbReference>
<dbReference type="SUPFAM" id="SSF50978">
    <property type="entry name" value="WD40 repeat-like"/>
    <property type="match status" value="2"/>
</dbReference>
<comment type="similarity">
    <text evidence="2 10">Belongs to the WD repeat HIR1 family.</text>
</comment>
<feature type="repeat" description="WD" evidence="9">
    <location>
        <begin position="163"/>
        <end position="204"/>
    </location>
</feature>
<dbReference type="PANTHER" id="PTHR13831">
    <property type="entry name" value="MEMBER OF THE HIR1 FAMILY OF WD-REPEAT PROTEINS"/>
    <property type="match status" value="1"/>
</dbReference>
<comment type="function">
    <text evidence="10">Required for replication-independent chromatin assembly and for the periodic repression of histone gene transcription during the cell cycle.</text>
</comment>
<dbReference type="GO" id="GO:0006351">
    <property type="term" value="P:DNA-templated transcription"/>
    <property type="evidence" value="ECO:0007669"/>
    <property type="project" value="InterPro"/>
</dbReference>
<evidence type="ECO:0000256" key="8">
    <source>
        <dbReference type="ARBA" id="ARBA00023242"/>
    </source>
</evidence>
<dbReference type="PROSITE" id="PS50294">
    <property type="entry name" value="WD_REPEATS_REGION"/>
    <property type="match status" value="2"/>
</dbReference>
<feature type="region of interest" description="Disordered" evidence="11">
    <location>
        <begin position="277"/>
        <end position="297"/>
    </location>
</feature>
<keyword evidence="10" id="KW-0678">Repressor</keyword>
<evidence type="ECO:0000256" key="2">
    <source>
        <dbReference type="ARBA" id="ARBA00007306"/>
    </source>
</evidence>
<dbReference type="GO" id="GO:0006338">
    <property type="term" value="P:chromatin remodeling"/>
    <property type="evidence" value="ECO:0007669"/>
    <property type="project" value="InterPro"/>
</dbReference>
<dbReference type="InterPro" id="IPR011494">
    <property type="entry name" value="HIRA-like_C"/>
</dbReference>
<evidence type="ECO:0000256" key="1">
    <source>
        <dbReference type="ARBA" id="ARBA00004123"/>
    </source>
</evidence>
<evidence type="ECO:0000256" key="9">
    <source>
        <dbReference type="PROSITE-ProRule" id="PRU00221"/>
    </source>
</evidence>
<dbReference type="Gene3D" id="2.130.10.10">
    <property type="entry name" value="YVTN repeat-like/Quinoprotein amine dehydrogenase"/>
    <property type="match status" value="2"/>
</dbReference>
<dbReference type="PROSITE" id="PS50082">
    <property type="entry name" value="WD_REPEATS_2"/>
    <property type="match status" value="4"/>
</dbReference>
<dbReference type="EMBL" id="LWDX02073165">
    <property type="protein sequence ID" value="OEL13503.1"/>
    <property type="molecule type" value="Genomic_DNA"/>
</dbReference>
<dbReference type="Pfam" id="PF07569">
    <property type="entry name" value="Hira"/>
    <property type="match status" value="1"/>
</dbReference>
<dbReference type="InterPro" id="IPR031120">
    <property type="entry name" value="HIR1-like"/>
</dbReference>
<keyword evidence="4 10" id="KW-0677">Repeat</keyword>
<keyword evidence="5 10" id="KW-0156">Chromatin regulator</keyword>